<dbReference type="Proteomes" id="UP001250932">
    <property type="component" value="Unassembled WGS sequence"/>
</dbReference>
<feature type="region of interest" description="Disordered" evidence="2">
    <location>
        <begin position="704"/>
        <end position="731"/>
    </location>
</feature>
<comment type="caution">
    <text evidence="3">The sequence shown here is derived from an EMBL/GenBank/DDBJ whole genome shotgun (WGS) entry which is preliminary data.</text>
</comment>
<name>A0ABU3K9U2_9BACT</name>
<dbReference type="SUPFAM" id="SSF49503">
    <property type="entry name" value="Cupredoxins"/>
    <property type="match status" value="5"/>
</dbReference>
<dbReference type="EMBL" id="JAQOUE010000001">
    <property type="protein sequence ID" value="MDT7043214.1"/>
    <property type="molecule type" value="Genomic_DNA"/>
</dbReference>
<dbReference type="InterPro" id="IPR002355">
    <property type="entry name" value="Cu_oxidase_Cu_BS"/>
</dbReference>
<keyword evidence="1" id="KW-0479">Metal-binding</keyword>
<dbReference type="RefSeq" id="WP_313833734.1">
    <property type="nucleotide sequence ID" value="NZ_JAQOUE010000001.1"/>
</dbReference>
<evidence type="ECO:0000256" key="1">
    <source>
        <dbReference type="ARBA" id="ARBA00022723"/>
    </source>
</evidence>
<proteinExistence type="predicted"/>
<gene>
    <name evidence="3" type="ORF">PPG34_12710</name>
</gene>
<dbReference type="PROSITE" id="PS00080">
    <property type="entry name" value="MULTICOPPER_OXIDASE2"/>
    <property type="match status" value="1"/>
</dbReference>
<accession>A0ABU3K9U2</accession>
<sequence length="1626" mass="181028">MCTFKKLAYVVLGCCLATNIGLLFPHSSFSSDAIQGKGAHSTHPPMVTAAQPSQGWVEQLKGQTVLEDAIEGRPDRAAKVDGQHQRLMERMNHQMQMDLASDSNDGSYNTMSMLHQYGAGGADYLLGSNYETQPVATSAGRCPTYAPIRHFDVSAINVEITLNQWLDYYPGYMYVLTNNIEHIRREEQRNAAAREKEGFDQGSVTNGLQTDWIQPLVIRANQGDCLKITLRNKLEFGEEVSFQIHGSSMIVSSTGQPATTTNPDAVVGEGKTIDLEWYIHPDTQEGGRQFHSYSNDRELTVMGLFGALIVEPKGSSYLPAVKNHEGETLESGWQAIIDNAHGPDYREFVVIYHEVGDEAFRPVNKHGDFLPQRDPLTDVYRPGARALNYRSEPFGINYMHLQHEYFGFEDESLGYSSYTFGDAPTPIPRSYLGDPAKWRLIHGGSEIFHSHHPHGGSIRWARSPRATDEMPLWHKAKNGPVKYPVIRTKSDRVDTEVIGPAEAVDLETECGSGLCQQGAGDFLYHCHVAHHYVAGMWGYWRVYNTLQEDSLHTDVMPDLAELPDRRGRMQRAVTSDQLVGKTLDWFGSRFQIIEKGESQWTANPTVVTIKDWVSMQLPTPGQPGHTDDERGQILAYDASVWDWTWDGITALAEKESTIENPKYTSKTPGKRRPLLFDPLTGKLAWPHMSPHFGKRVPFAPDHNPAPWLEPIRRDANGNPSTQPAKPGENGRWSLCPDNAKQAYYNVHFIETPIEMSAKEGVEEAVIDPKALIFVVHEEEEAIRANNDLKHPLVFRANIYDCLDYVLTSEWEDDDFTNFQSSKINTHFHFVQFDTQSSDGVITGMSYEQSVRPFTMLEKEVKKGLPVPMNALILEPVKKGAQSIRVSNAAQYHKDTLLLVGADNVKGNEIRRIKNIQGDTISFHSPLEHDHPKDDIVTVEFVRQRFWLDADVGTVFCHDHAFGATTWPHGGFCSLLVEPVGATYHDPQTGKPIRTGPIADIHTTEPVGYGVNNSFRELTVQMHDTVPHTVNIVTAGNPPGQPIEVALEAGRTVSFQMPDKLKMTPMPFLNGGTHTTGSGIDFRAEPIAQRLAVNPDPSKIFSSDVHGDPSTPLLEAYTGDTVVFRLVESLMNETHVFTVAGHTFLTERYAGDANRKNSIHVGIAERYDLVVPEAGGPRRQPGDYLYFNGRSSKLSEGSWGIIRVHDTMKENLKPLPRGFGQQEGPKPPLPVCSNDAPVKSFNVSALDHPEMTFNPKAPEAIEVDFERKIELRNPHGKIYVLDEDMAQVNEGFQPMPLTLRVNVGDCVKIHLTNKMKSSRASFSAFSLSFDPKDSLGVNLGFNPGDQTAGPGESRTYTYYADPSIGEITSLVWDGGDMMMNPRNGLFGAIIVGPKGSVYRDPKTGADISLKNSWMADVLIDRSISGNEHRQNYRDVALFFQDEDNIIGTSFMPYVQNVAGLTGVNYRSEPYLYREELGCTLGRMFQPCEVDDPQDPVTPLIEAHAGDPVRIHVLGASSEQNGMFSVEQHEWPIEPFMPGADLISVVEFGGSEVIDALIPSAGGSYRLPGDYIWNNQRLPYSQSGQWGYFRVLPQGDTRLLSLTGAMPKVKEAQAPQTSQPQTQSVRFK</sequence>
<evidence type="ECO:0000313" key="4">
    <source>
        <dbReference type="Proteomes" id="UP001250932"/>
    </source>
</evidence>
<reference evidence="3 4" key="1">
    <citation type="journal article" date="2023" name="ISME J.">
        <title>Cultivation and genomic characterization of novel and ubiquitous marine nitrite-oxidizing bacteria from the Nitrospirales.</title>
        <authorList>
            <person name="Mueller A.J."/>
            <person name="Daebeler A."/>
            <person name="Herbold C.W."/>
            <person name="Kirkegaard R.H."/>
            <person name="Daims H."/>
        </authorList>
    </citation>
    <scope>NUCLEOTIDE SEQUENCE [LARGE SCALE GENOMIC DNA]</scope>
    <source>
        <strain evidence="3 4">EB</strain>
    </source>
</reference>
<evidence type="ECO:0000313" key="3">
    <source>
        <dbReference type="EMBL" id="MDT7043214.1"/>
    </source>
</evidence>
<dbReference type="InterPro" id="IPR008972">
    <property type="entry name" value="Cupredoxin"/>
</dbReference>
<organism evidence="3 4">
    <name type="scientific">Candidatus Nitronereus thalassa</name>
    <dbReference type="NCBI Taxonomy" id="3020898"/>
    <lineage>
        <taxon>Bacteria</taxon>
        <taxon>Pseudomonadati</taxon>
        <taxon>Nitrospirota</taxon>
        <taxon>Nitrospiria</taxon>
        <taxon>Nitrospirales</taxon>
        <taxon>Nitrospiraceae</taxon>
        <taxon>Candidatus Nitronereus</taxon>
    </lineage>
</organism>
<keyword evidence="4" id="KW-1185">Reference proteome</keyword>
<dbReference type="Gene3D" id="2.60.40.420">
    <property type="entry name" value="Cupredoxins - blue copper proteins"/>
    <property type="match status" value="4"/>
</dbReference>
<evidence type="ECO:0000256" key="2">
    <source>
        <dbReference type="SAM" id="MobiDB-lite"/>
    </source>
</evidence>
<protein>
    <submittedName>
        <fullName evidence="3">Multicopper oxidase domain-containing protein</fullName>
    </submittedName>
</protein>